<accession>A0ABX1TLZ2</accession>
<feature type="region of interest" description="Disordered" evidence="2">
    <location>
        <begin position="1"/>
        <end position="20"/>
    </location>
</feature>
<proteinExistence type="predicted"/>
<protein>
    <submittedName>
        <fullName evidence="3">Tetratricopeptide repeat protein</fullName>
    </submittedName>
</protein>
<evidence type="ECO:0000313" key="4">
    <source>
        <dbReference type="Proteomes" id="UP000760480"/>
    </source>
</evidence>
<dbReference type="PROSITE" id="PS50005">
    <property type="entry name" value="TPR"/>
    <property type="match status" value="1"/>
</dbReference>
<feature type="compositionally biased region" description="Polar residues" evidence="2">
    <location>
        <begin position="57"/>
        <end position="68"/>
    </location>
</feature>
<comment type="caution">
    <text evidence="3">The sequence shown here is derived from an EMBL/GenBank/DDBJ whole genome shotgun (WGS) entry which is preliminary data.</text>
</comment>
<feature type="compositionally biased region" description="Pro residues" evidence="2">
    <location>
        <begin position="210"/>
        <end position="220"/>
    </location>
</feature>
<organism evidence="3 4">
    <name type="scientific">Candidatus Competibacter phosphatis</name>
    <dbReference type="NCBI Taxonomy" id="221280"/>
    <lineage>
        <taxon>Bacteria</taxon>
        <taxon>Pseudomonadati</taxon>
        <taxon>Pseudomonadota</taxon>
        <taxon>Gammaproteobacteria</taxon>
        <taxon>Candidatus Competibacteraceae</taxon>
        <taxon>Candidatus Competibacter</taxon>
    </lineage>
</organism>
<dbReference type="Pfam" id="PF14559">
    <property type="entry name" value="TPR_19"/>
    <property type="match status" value="1"/>
</dbReference>
<keyword evidence="4" id="KW-1185">Reference proteome</keyword>
<dbReference type="SUPFAM" id="SSF48452">
    <property type="entry name" value="TPR-like"/>
    <property type="match status" value="1"/>
</dbReference>
<dbReference type="InterPro" id="IPR019734">
    <property type="entry name" value="TPR_rpt"/>
</dbReference>
<dbReference type="Gene3D" id="1.25.40.10">
    <property type="entry name" value="Tetratricopeptide repeat domain"/>
    <property type="match status" value="1"/>
</dbReference>
<reference evidence="3 4" key="1">
    <citation type="submission" date="2019-03" db="EMBL/GenBank/DDBJ databases">
        <title>Metabolic reconstructions from genomes of highly enriched 'Candidatus Accumulibacter' and 'Candidatus Competibacter' bioreactor populations.</title>
        <authorList>
            <person name="Annavajhala M.K."/>
            <person name="Welles L."/>
            <person name="Abbas B."/>
            <person name="Sorokin D."/>
            <person name="Park H."/>
            <person name="Van Loosdrecht M."/>
            <person name="Chandran K."/>
        </authorList>
    </citation>
    <scope>NUCLEOTIDE SEQUENCE [LARGE SCALE GENOMIC DNA]</scope>
    <source>
        <strain evidence="3 4">SBR_G</strain>
    </source>
</reference>
<keyword evidence="1" id="KW-0802">TPR repeat</keyword>
<feature type="region of interest" description="Disordered" evidence="2">
    <location>
        <begin position="46"/>
        <end position="222"/>
    </location>
</feature>
<dbReference type="EMBL" id="SPMZ01000049">
    <property type="protein sequence ID" value="NMQ20426.1"/>
    <property type="molecule type" value="Genomic_DNA"/>
</dbReference>
<evidence type="ECO:0000313" key="3">
    <source>
        <dbReference type="EMBL" id="NMQ20426.1"/>
    </source>
</evidence>
<gene>
    <name evidence="3" type="ORF">E4P82_15240</name>
</gene>
<sequence>MDSIEVRGCRSGSPDPRRESMNKWLQSHLGVLVLALGAAGCASPPYSQQPYRAPVVNRSTRPPQTYAQPQPVPPATAGRTLEQDPLLPREYSSSYPEADDPYAAPQGVAPANQNAYYGSVPAQPYAPESGGGSYRQPAYPPGAAASPPTYPAYPAPRTDDYSRGAAPLPEPAYSSSRQGADDLYETTPSSGLLPEPQPVVPRTPTTTPARPTPAPVPTTPPAAESTVAMVAPPAAPTQPAPARPVPPADLPPAEITREGNQAVVALLDSADKYVRSNQLDKAGAALERALRIEPRNAGIWHDLAQIRLHQGQYQQAESLASKSNNLASGNRALQARNWKLMAVARKASGNTAGAEEAEAQAAQLR</sequence>
<name>A0ABX1TLZ2_9GAMM</name>
<dbReference type="InterPro" id="IPR011990">
    <property type="entry name" value="TPR-like_helical_dom_sf"/>
</dbReference>
<evidence type="ECO:0000256" key="2">
    <source>
        <dbReference type="SAM" id="MobiDB-lite"/>
    </source>
</evidence>
<feature type="repeat" description="TPR" evidence="1">
    <location>
        <begin position="263"/>
        <end position="296"/>
    </location>
</feature>
<dbReference type="Proteomes" id="UP000760480">
    <property type="component" value="Unassembled WGS sequence"/>
</dbReference>
<evidence type="ECO:0000256" key="1">
    <source>
        <dbReference type="PROSITE-ProRule" id="PRU00339"/>
    </source>
</evidence>